<evidence type="ECO:0000313" key="3">
    <source>
        <dbReference type="Proteomes" id="UP001589832"/>
    </source>
</evidence>
<comment type="caution">
    <text evidence="2">The sequence shown here is derived from an EMBL/GenBank/DDBJ whole genome shotgun (WGS) entry which is preliminary data.</text>
</comment>
<sequence>MVVKKRCTFCGKQFQAHTTKTRFCSHSCNQKDYKLRAKEKRLKENVVSRKETTIPYRDLLEIAKCKAYLEIKDCALLLNVSQSTINRLIRSGELAHFRITSRVLIRQVDLEEYCKNKLVKSNVNTKSIKNSSDETISFNKEDYYYMSEVPKYYNVSAKSVERHIKSKGIEKIKMGRFNYVLKSEIKRIFGAPSKTILND</sequence>
<gene>
    <name evidence="2" type="ORF">ACFFGA_10275</name>
</gene>
<dbReference type="Pfam" id="PF12728">
    <property type="entry name" value="HTH_17"/>
    <property type="match status" value="1"/>
</dbReference>
<dbReference type="EMBL" id="JBHLTQ010000005">
    <property type="protein sequence ID" value="MFC0604939.1"/>
    <property type="molecule type" value="Genomic_DNA"/>
</dbReference>
<proteinExistence type="predicted"/>
<name>A0ABV6Q9K0_9FLAO</name>
<feature type="domain" description="Helix-turn-helix" evidence="1">
    <location>
        <begin position="68"/>
        <end position="113"/>
    </location>
</feature>
<dbReference type="RefSeq" id="WP_386063435.1">
    <property type="nucleotide sequence ID" value="NZ_JBHLTQ010000005.1"/>
</dbReference>
<reference evidence="2 3" key="1">
    <citation type="submission" date="2024-09" db="EMBL/GenBank/DDBJ databases">
        <authorList>
            <person name="Sun Q."/>
            <person name="Mori K."/>
        </authorList>
    </citation>
    <scope>NUCLEOTIDE SEQUENCE [LARGE SCALE GENOMIC DNA]</scope>
    <source>
        <strain evidence="2 3">NCAIM B.02481</strain>
    </source>
</reference>
<accession>A0ABV6Q9K0</accession>
<dbReference type="InterPro" id="IPR010093">
    <property type="entry name" value="SinI_DNA-bd"/>
</dbReference>
<organism evidence="2 3">
    <name type="scientific">Winogradskyella pulchriflava</name>
    <dbReference type="NCBI Taxonomy" id="1110688"/>
    <lineage>
        <taxon>Bacteria</taxon>
        <taxon>Pseudomonadati</taxon>
        <taxon>Bacteroidota</taxon>
        <taxon>Flavobacteriia</taxon>
        <taxon>Flavobacteriales</taxon>
        <taxon>Flavobacteriaceae</taxon>
        <taxon>Winogradskyella</taxon>
    </lineage>
</organism>
<evidence type="ECO:0000259" key="1">
    <source>
        <dbReference type="Pfam" id="PF12728"/>
    </source>
</evidence>
<keyword evidence="3" id="KW-1185">Reference proteome</keyword>
<dbReference type="Proteomes" id="UP001589832">
    <property type="component" value="Unassembled WGS sequence"/>
</dbReference>
<evidence type="ECO:0000313" key="2">
    <source>
        <dbReference type="EMBL" id="MFC0604939.1"/>
    </source>
</evidence>
<dbReference type="InterPro" id="IPR041657">
    <property type="entry name" value="HTH_17"/>
</dbReference>
<dbReference type="NCBIfam" id="TIGR01764">
    <property type="entry name" value="excise"/>
    <property type="match status" value="1"/>
</dbReference>
<protein>
    <submittedName>
        <fullName evidence="2">Helix-turn-helix domain-containing protein</fullName>
    </submittedName>
</protein>